<name>A0A917FXD9_9BACL</name>
<keyword evidence="2" id="KW-1185">Reference proteome</keyword>
<dbReference type="AlphaFoldDB" id="A0A917FXD9"/>
<protein>
    <submittedName>
        <fullName evidence="1">Uncharacterized protein</fullName>
    </submittedName>
</protein>
<proteinExistence type="predicted"/>
<evidence type="ECO:0000313" key="2">
    <source>
        <dbReference type="Proteomes" id="UP000637643"/>
    </source>
</evidence>
<gene>
    <name evidence="1" type="ORF">GCM10010912_63810</name>
</gene>
<accession>A0A917FXD9</accession>
<dbReference type="RefSeq" id="WP_229696453.1">
    <property type="nucleotide sequence ID" value="NZ_BMKR01000050.1"/>
</dbReference>
<dbReference type="Proteomes" id="UP000637643">
    <property type="component" value="Unassembled WGS sequence"/>
</dbReference>
<evidence type="ECO:0000313" key="1">
    <source>
        <dbReference type="EMBL" id="GGG10627.1"/>
    </source>
</evidence>
<comment type="caution">
    <text evidence="1">The sequence shown here is derived from an EMBL/GenBank/DDBJ whole genome shotgun (WGS) entry which is preliminary data.</text>
</comment>
<reference evidence="1" key="1">
    <citation type="journal article" date="2014" name="Int. J. Syst. Evol. Microbiol.">
        <title>Complete genome sequence of Corynebacterium casei LMG S-19264T (=DSM 44701T), isolated from a smear-ripened cheese.</title>
        <authorList>
            <consortium name="US DOE Joint Genome Institute (JGI-PGF)"/>
            <person name="Walter F."/>
            <person name="Albersmeier A."/>
            <person name="Kalinowski J."/>
            <person name="Ruckert C."/>
        </authorList>
    </citation>
    <scope>NUCLEOTIDE SEQUENCE</scope>
    <source>
        <strain evidence="1">CGMCC 1.16134</strain>
    </source>
</reference>
<reference evidence="1" key="2">
    <citation type="submission" date="2020-09" db="EMBL/GenBank/DDBJ databases">
        <authorList>
            <person name="Sun Q."/>
            <person name="Zhou Y."/>
        </authorList>
    </citation>
    <scope>NUCLEOTIDE SEQUENCE</scope>
    <source>
        <strain evidence="1">CGMCC 1.16134</strain>
    </source>
</reference>
<sequence>MVLDYSFGSGTLNREDVICLGNIQETRGELYELRSEWESALSTLLDDEYLDSNRTKWPFAEKPFYELAAWLNLELMKNAAEFGYCRFLYASRYPWRN</sequence>
<dbReference type="EMBL" id="BMKR01000050">
    <property type="protein sequence ID" value="GGG10627.1"/>
    <property type="molecule type" value="Genomic_DNA"/>
</dbReference>
<organism evidence="1 2">
    <name type="scientific">Paenibacillus albidus</name>
    <dbReference type="NCBI Taxonomy" id="2041023"/>
    <lineage>
        <taxon>Bacteria</taxon>
        <taxon>Bacillati</taxon>
        <taxon>Bacillota</taxon>
        <taxon>Bacilli</taxon>
        <taxon>Bacillales</taxon>
        <taxon>Paenibacillaceae</taxon>
        <taxon>Paenibacillus</taxon>
    </lineage>
</organism>